<reference evidence="2 3" key="1">
    <citation type="submission" date="2024-06" db="EMBL/GenBank/DDBJ databases">
        <authorList>
            <person name="Kraege A."/>
            <person name="Thomma B."/>
        </authorList>
    </citation>
    <scope>NUCLEOTIDE SEQUENCE [LARGE SCALE GENOMIC DNA]</scope>
</reference>
<keyword evidence="3" id="KW-1185">Reference proteome</keyword>
<organism evidence="2 3">
    <name type="scientific">Coccomyxa viridis</name>
    <dbReference type="NCBI Taxonomy" id="1274662"/>
    <lineage>
        <taxon>Eukaryota</taxon>
        <taxon>Viridiplantae</taxon>
        <taxon>Chlorophyta</taxon>
        <taxon>core chlorophytes</taxon>
        <taxon>Trebouxiophyceae</taxon>
        <taxon>Trebouxiophyceae incertae sedis</taxon>
        <taxon>Coccomyxaceae</taxon>
        <taxon>Coccomyxa</taxon>
    </lineage>
</organism>
<comment type="caution">
    <text evidence="2">The sequence shown here is derived from an EMBL/GenBank/DDBJ whole genome shotgun (WGS) entry which is preliminary data.</text>
</comment>
<feature type="region of interest" description="Disordered" evidence="1">
    <location>
        <begin position="190"/>
        <end position="341"/>
    </location>
</feature>
<dbReference type="EMBL" id="CAXHTA020000012">
    <property type="protein sequence ID" value="CAL5225456.1"/>
    <property type="molecule type" value="Genomic_DNA"/>
</dbReference>
<sequence length="341" mass="36432">MMASEPLPSGTNTPGTSHIEAEQRWANAGENLAVLNFSEKIIEEKERHLRECIQNNYSRIKDVERELSGLQMQLKLSTGPKRSALMMLRKKIELQNERVLAARERQKAAKKVFEATDEALKEEDAAKERLCSELNMLVQQSAHAQLEKLEQLTARLERMNQYVGRGHDLGIPAEQVAAAEAVIEALKRVPGATPTAPSSPEASSQQAAAPAQSQPEAHSPSEQDGSAHAGTSLSETPQGDDTAAGASARKAPQQPDSQQRPLQRQDSPGRATSQAAPPWKPSLSGSSSSSPADRQRQNTGAVAARSRHVSISPRVSGSAAPAGLPPAGPAPGSGRFQGFDT</sequence>
<protein>
    <submittedName>
        <fullName evidence="2">G8276 protein</fullName>
    </submittedName>
</protein>
<feature type="compositionally biased region" description="Low complexity" evidence="1">
    <location>
        <begin position="281"/>
        <end position="291"/>
    </location>
</feature>
<feature type="compositionally biased region" description="Low complexity" evidence="1">
    <location>
        <begin position="192"/>
        <end position="220"/>
    </location>
</feature>
<evidence type="ECO:0000313" key="2">
    <source>
        <dbReference type="EMBL" id="CAL5225456.1"/>
    </source>
</evidence>
<accession>A0ABP1G2F2</accession>
<feature type="compositionally biased region" description="Polar residues" evidence="1">
    <location>
        <begin position="229"/>
        <end position="239"/>
    </location>
</feature>
<proteinExistence type="predicted"/>
<dbReference type="PANTHER" id="PTHR35315:SF1">
    <property type="entry name" value="RAB6-INTERACTING GOLGIN"/>
    <property type="match status" value="1"/>
</dbReference>
<evidence type="ECO:0000256" key="1">
    <source>
        <dbReference type="SAM" id="MobiDB-lite"/>
    </source>
</evidence>
<dbReference type="InterPro" id="IPR007033">
    <property type="entry name" value="GORAB"/>
</dbReference>
<dbReference type="PANTHER" id="PTHR35315">
    <property type="entry name" value="ACI13"/>
    <property type="match status" value="1"/>
</dbReference>
<dbReference type="Pfam" id="PF04949">
    <property type="entry name" value="Transcrip_act"/>
    <property type="match status" value="1"/>
</dbReference>
<name>A0ABP1G2F2_9CHLO</name>
<gene>
    <name evidence="2" type="primary">g8276</name>
    <name evidence="2" type="ORF">VP750_LOCUS7115</name>
</gene>
<feature type="compositionally biased region" description="Polar residues" evidence="1">
    <location>
        <begin position="254"/>
        <end position="275"/>
    </location>
</feature>
<dbReference type="Proteomes" id="UP001497392">
    <property type="component" value="Unassembled WGS sequence"/>
</dbReference>
<evidence type="ECO:0000313" key="3">
    <source>
        <dbReference type="Proteomes" id="UP001497392"/>
    </source>
</evidence>